<keyword evidence="3" id="KW-1185">Reference proteome</keyword>
<dbReference type="WBParaSite" id="PDA_v2.g10722.t1">
    <property type="protein sequence ID" value="PDA_v2.g10722.t1"/>
    <property type="gene ID" value="PDA_v2.g10722"/>
</dbReference>
<evidence type="ECO:0000256" key="1">
    <source>
        <dbReference type="SAM" id="MobiDB-lite"/>
    </source>
</evidence>
<evidence type="ECO:0000313" key="3">
    <source>
        <dbReference type="Proteomes" id="UP000887578"/>
    </source>
</evidence>
<accession>A0A914P7P8</accession>
<keyword evidence="2" id="KW-0812">Transmembrane</keyword>
<feature type="region of interest" description="Disordered" evidence="1">
    <location>
        <begin position="1"/>
        <end position="25"/>
    </location>
</feature>
<keyword evidence="2" id="KW-1133">Transmembrane helix</keyword>
<sequence length="107" mass="12028">MPPKRTKKQQAASNNAGPSEAVTDAGEREELLKELEEVEDIFSYHIPPKPELSTNGACLLITHIDIEDFKSYSGKQTIGPFHHVSLFPSALKVYFLLLTAYSMLYWS</sequence>
<keyword evidence="2" id="KW-0472">Membrane</keyword>
<name>A0A914P7P8_9BILA</name>
<dbReference type="Proteomes" id="UP000887578">
    <property type="component" value="Unplaced"/>
</dbReference>
<organism evidence="3 4">
    <name type="scientific">Panagrolaimus davidi</name>
    <dbReference type="NCBI Taxonomy" id="227884"/>
    <lineage>
        <taxon>Eukaryota</taxon>
        <taxon>Metazoa</taxon>
        <taxon>Ecdysozoa</taxon>
        <taxon>Nematoda</taxon>
        <taxon>Chromadorea</taxon>
        <taxon>Rhabditida</taxon>
        <taxon>Tylenchina</taxon>
        <taxon>Panagrolaimomorpha</taxon>
        <taxon>Panagrolaimoidea</taxon>
        <taxon>Panagrolaimidae</taxon>
        <taxon>Panagrolaimus</taxon>
    </lineage>
</organism>
<evidence type="ECO:0000256" key="2">
    <source>
        <dbReference type="SAM" id="Phobius"/>
    </source>
</evidence>
<protein>
    <submittedName>
        <fullName evidence="4">Uncharacterized protein</fullName>
    </submittedName>
</protein>
<proteinExistence type="predicted"/>
<dbReference type="AlphaFoldDB" id="A0A914P7P8"/>
<evidence type="ECO:0000313" key="4">
    <source>
        <dbReference type="WBParaSite" id="PDA_v2.g10722.t1"/>
    </source>
</evidence>
<feature type="transmembrane region" description="Helical" evidence="2">
    <location>
        <begin position="84"/>
        <end position="106"/>
    </location>
</feature>
<reference evidence="4" key="1">
    <citation type="submission" date="2022-11" db="UniProtKB">
        <authorList>
            <consortium name="WormBaseParasite"/>
        </authorList>
    </citation>
    <scope>IDENTIFICATION</scope>
</reference>